<keyword evidence="5" id="KW-0998">Cell outer membrane</keyword>
<dbReference type="Proteomes" id="UP000051950">
    <property type="component" value="Unassembled WGS sequence"/>
</dbReference>
<keyword evidence="4" id="KW-0472">Membrane</keyword>
<sequence>MNRKIKYTLLVFVTLLSVFGTSCKKWLDLKPQDGLIRDEYWQTKEQLDAAVMGCYASLLGGSNIPLAKYLFIWGELRADMVVPGLEISSDDDESKLSGLLRDEFDIMRTQIASTNTLVNWEAIYKTINYCNTVIKFAPEVINRDKTLTQTALNGYLAEAHALRGLMYFYLLRSFGEVPLKLEPTYNDSQIGAIAKNTQQEVYQQVIKDLLFGSENGQVTYGSMAEDRGRMTKFSAYTALADAYLWNEEYQKSIDACNKVIESGKYRLLPNGTQQTDFYNTVYFNGNSVEGIFEFQFDNQKLNPFAPMFGITGREFRAADWIAEGGLFGTDLANLSNKDIRGNGTSMFEANSAICKFTNFRTAATSFTHWFAYRYSDVLLMKAEALTWLAPGNSANGTQAIELVGQIRTARNAQAFVADKFIEIPDPALTANVSQYVFEERAREFAFEGKRWYDILRNAKRGNYANEKLLIDIVSASAQPSKQQTVINKYRDHRSHYFPIYSYELQTNKALVQNSFYQ</sequence>
<dbReference type="OrthoDB" id="1035036at2"/>
<organism evidence="8 9">
    <name type="scientific">Pedobacter ginsenosidimutans</name>
    <dbReference type="NCBI Taxonomy" id="687842"/>
    <lineage>
        <taxon>Bacteria</taxon>
        <taxon>Pseudomonadati</taxon>
        <taxon>Bacteroidota</taxon>
        <taxon>Sphingobacteriia</taxon>
        <taxon>Sphingobacteriales</taxon>
        <taxon>Sphingobacteriaceae</taxon>
        <taxon>Pedobacter</taxon>
    </lineage>
</organism>
<keyword evidence="3" id="KW-0732">Signal</keyword>
<dbReference type="Gene3D" id="1.25.40.390">
    <property type="match status" value="1"/>
</dbReference>
<protein>
    <recommendedName>
        <fullName evidence="10">Carbohydrate-binding protein SusD</fullName>
    </recommendedName>
</protein>
<dbReference type="Pfam" id="PF14322">
    <property type="entry name" value="SusD-like_3"/>
    <property type="match status" value="1"/>
</dbReference>
<dbReference type="RefSeq" id="WP_057933846.1">
    <property type="nucleotide sequence ID" value="NZ_LMZQ01000017.1"/>
</dbReference>
<proteinExistence type="inferred from homology"/>
<evidence type="ECO:0000313" key="8">
    <source>
        <dbReference type="EMBL" id="KRT14504.1"/>
    </source>
</evidence>
<dbReference type="STRING" id="687842.ASU31_18940"/>
<keyword evidence="9" id="KW-1185">Reference proteome</keyword>
<evidence type="ECO:0000256" key="5">
    <source>
        <dbReference type="ARBA" id="ARBA00023237"/>
    </source>
</evidence>
<dbReference type="Pfam" id="PF07980">
    <property type="entry name" value="SusD_RagB"/>
    <property type="match status" value="1"/>
</dbReference>
<dbReference type="SUPFAM" id="SSF48452">
    <property type="entry name" value="TPR-like"/>
    <property type="match status" value="1"/>
</dbReference>
<comment type="subcellular location">
    <subcellularLocation>
        <location evidence="1">Cell outer membrane</location>
    </subcellularLocation>
</comment>
<evidence type="ECO:0000256" key="1">
    <source>
        <dbReference type="ARBA" id="ARBA00004442"/>
    </source>
</evidence>
<evidence type="ECO:0000259" key="6">
    <source>
        <dbReference type="Pfam" id="PF07980"/>
    </source>
</evidence>
<dbReference type="EMBL" id="LMZQ01000017">
    <property type="protein sequence ID" value="KRT14504.1"/>
    <property type="molecule type" value="Genomic_DNA"/>
</dbReference>
<dbReference type="CDD" id="cd08977">
    <property type="entry name" value="SusD"/>
    <property type="match status" value="1"/>
</dbReference>
<comment type="similarity">
    <text evidence="2">Belongs to the SusD family.</text>
</comment>
<name>A0A0T5VKV9_9SPHI</name>
<feature type="domain" description="SusD-like N-terminal" evidence="7">
    <location>
        <begin position="108"/>
        <end position="244"/>
    </location>
</feature>
<evidence type="ECO:0000256" key="3">
    <source>
        <dbReference type="ARBA" id="ARBA00022729"/>
    </source>
</evidence>
<dbReference type="PROSITE" id="PS51257">
    <property type="entry name" value="PROKAR_LIPOPROTEIN"/>
    <property type="match status" value="1"/>
</dbReference>
<evidence type="ECO:0008006" key="10">
    <source>
        <dbReference type="Google" id="ProtNLM"/>
    </source>
</evidence>
<evidence type="ECO:0000313" key="9">
    <source>
        <dbReference type="Proteomes" id="UP000051950"/>
    </source>
</evidence>
<gene>
    <name evidence="8" type="ORF">ASU31_18940</name>
</gene>
<reference evidence="8 9" key="1">
    <citation type="submission" date="2015-11" db="EMBL/GenBank/DDBJ databases">
        <title>Sequence of Pedobacter ginsenosidimutans.</title>
        <authorList>
            <person name="Carson E."/>
            <person name="Keyser V."/>
            <person name="Newman J."/>
            <person name="Miller J."/>
        </authorList>
    </citation>
    <scope>NUCLEOTIDE SEQUENCE [LARGE SCALE GENOMIC DNA]</scope>
    <source>
        <strain evidence="8 9">KACC 14530</strain>
    </source>
</reference>
<comment type="caution">
    <text evidence="8">The sequence shown here is derived from an EMBL/GenBank/DDBJ whole genome shotgun (WGS) entry which is preliminary data.</text>
</comment>
<dbReference type="InterPro" id="IPR011990">
    <property type="entry name" value="TPR-like_helical_dom_sf"/>
</dbReference>
<dbReference type="AlphaFoldDB" id="A0A0T5VKV9"/>
<dbReference type="GO" id="GO:0009279">
    <property type="term" value="C:cell outer membrane"/>
    <property type="evidence" value="ECO:0007669"/>
    <property type="project" value="UniProtKB-SubCell"/>
</dbReference>
<accession>A0A0T5VKV9</accession>
<evidence type="ECO:0000256" key="2">
    <source>
        <dbReference type="ARBA" id="ARBA00006275"/>
    </source>
</evidence>
<dbReference type="InterPro" id="IPR033985">
    <property type="entry name" value="SusD-like_N"/>
</dbReference>
<feature type="domain" description="RagB/SusD" evidence="6">
    <location>
        <begin position="359"/>
        <end position="516"/>
    </location>
</feature>
<evidence type="ECO:0000259" key="7">
    <source>
        <dbReference type="Pfam" id="PF14322"/>
    </source>
</evidence>
<dbReference type="InterPro" id="IPR012944">
    <property type="entry name" value="SusD_RagB_dom"/>
</dbReference>
<evidence type="ECO:0000256" key="4">
    <source>
        <dbReference type="ARBA" id="ARBA00023136"/>
    </source>
</evidence>